<dbReference type="Pfam" id="PF08392">
    <property type="entry name" value="FAE1_CUT1_RppA"/>
    <property type="match status" value="1"/>
</dbReference>
<dbReference type="GO" id="GO:0006633">
    <property type="term" value="P:fatty acid biosynthetic process"/>
    <property type="evidence" value="ECO:0007669"/>
    <property type="project" value="InterPro"/>
</dbReference>
<dbReference type="GO" id="GO:0016020">
    <property type="term" value="C:membrane"/>
    <property type="evidence" value="ECO:0007669"/>
    <property type="project" value="InterPro"/>
</dbReference>
<dbReference type="AlphaFoldDB" id="A0A978VP36"/>
<dbReference type="Pfam" id="PF08541">
    <property type="entry name" value="ACP_syn_III_C"/>
    <property type="match status" value="1"/>
</dbReference>
<keyword evidence="4" id="KW-0808">Transferase</keyword>
<evidence type="ECO:0000313" key="9">
    <source>
        <dbReference type="EMBL" id="KAH7537311.1"/>
    </source>
</evidence>
<dbReference type="EC" id="2.3.1.199" evidence="3"/>
<evidence type="ECO:0000256" key="2">
    <source>
        <dbReference type="ARBA" id="ARBA00005531"/>
    </source>
</evidence>
<proteinExistence type="inferred from homology"/>
<dbReference type="Proteomes" id="UP000813462">
    <property type="component" value="Unassembled WGS sequence"/>
</dbReference>
<evidence type="ECO:0000256" key="1">
    <source>
        <dbReference type="ARBA" id="ARBA00005194"/>
    </source>
</evidence>
<evidence type="ECO:0000256" key="3">
    <source>
        <dbReference type="ARBA" id="ARBA00012307"/>
    </source>
</evidence>
<comment type="catalytic activity">
    <reaction evidence="6">
        <text>a very-long-chain acyl-CoA + malonyl-CoA + H(+) = a very-long-chain 3-oxoacyl-CoA + CO2 + CoA</text>
        <dbReference type="Rhea" id="RHEA:32727"/>
        <dbReference type="ChEBI" id="CHEBI:15378"/>
        <dbReference type="ChEBI" id="CHEBI:16526"/>
        <dbReference type="ChEBI" id="CHEBI:57287"/>
        <dbReference type="ChEBI" id="CHEBI:57384"/>
        <dbReference type="ChEBI" id="CHEBI:90725"/>
        <dbReference type="ChEBI" id="CHEBI:90736"/>
        <dbReference type="EC" id="2.3.1.199"/>
    </reaction>
</comment>
<feature type="domain" description="Beta-ketoacyl-[acyl-carrier-protein] synthase III C-terminal" evidence="8">
    <location>
        <begin position="141"/>
        <end position="212"/>
    </location>
</feature>
<comment type="caution">
    <text evidence="9">The sequence shown here is derived from an EMBL/GenBank/DDBJ whole genome shotgun (WGS) entry which is preliminary data.</text>
</comment>
<dbReference type="InterPro" id="IPR013747">
    <property type="entry name" value="ACP_syn_III_C"/>
</dbReference>
<dbReference type="PANTHER" id="PTHR31561">
    <property type="entry name" value="3-KETOACYL-COA SYNTHASE"/>
    <property type="match status" value="1"/>
</dbReference>
<keyword evidence="5" id="KW-0012">Acyltransferase</keyword>
<dbReference type="InterPro" id="IPR012392">
    <property type="entry name" value="3-ktacl-CoA_syn"/>
</dbReference>
<sequence length="223" mass="25378">MGVSSRLITIDVYKNMFITHRNSYAIVVSTEFIGTNWHCGKERSIWNHAKLSLSIRRLFHATNNKALRNRAILRSKCLVRTHLGSENEAYKCCIEVEDKHGAITENSSPKGFLRYSMARISSKKGRVDNDHDFINVKSGVVCIHPGSQMVIEGFYKILKLSEYDLEPSRMSLHRFGNTSSCGFWYALGYMEAKKRLMKGDRILTSGLGEGFKHLFMGRDEGFG</sequence>
<evidence type="ECO:0000259" key="8">
    <source>
        <dbReference type="Pfam" id="PF08541"/>
    </source>
</evidence>
<protein>
    <recommendedName>
        <fullName evidence="3">very-long-chain 3-oxoacyl-CoA synthase</fullName>
        <ecNumber evidence="3">2.3.1.199</ecNumber>
    </recommendedName>
</protein>
<evidence type="ECO:0000313" key="10">
    <source>
        <dbReference type="Proteomes" id="UP000813462"/>
    </source>
</evidence>
<dbReference type="InterPro" id="IPR016039">
    <property type="entry name" value="Thiolase-like"/>
</dbReference>
<comment type="pathway">
    <text evidence="1">Lipid metabolism; fatty acid biosynthesis.</text>
</comment>
<reference evidence="9" key="1">
    <citation type="journal article" date="2021" name="Front. Plant Sci.">
        <title>Chromosome-Scale Genome Assembly for Chinese Sour Jujube and Insights Into Its Genome Evolution and Domestication Signature.</title>
        <authorList>
            <person name="Shen L.-Y."/>
            <person name="Luo H."/>
            <person name="Wang X.-L."/>
            <person name="Wang X.-M."/>
            <person name="Qiu X.-J."/>
            <person name="Liu H."/>
            <person name="Zhou S.-S."/>
            <person name="Jia K.-H."/>
            <person name="Nie S."/>
            <person name="Bao Y.-T."/>
            <person name="Zhang R.-G."/>
            <person name="Yun Q.-Z."/>
            <person name="Chai Y.-H."/>
            <person name="Lu J.-Y."/>
            <person name="Li Y."/>
            <person name="Zhao S.-W."/>
            <person name="Mao J.-F."/>
            <person name="Jia S.-G."/>
            <person name="Mao Y.-M."/>
        </authorList>
    </citation>
    <scope>NUCLEOTIDE SEQUENCE</scope>
    <source>
        <strain evidence="9">AT0</strain>
        <tissue evidence="9">Leaf</tissue>
    </source>
</reference>
<comment type="similarity">
    <text evidence="2">Belongs to the thiolase-like superfamily. Chalcone/stilbene synthases family.</text>
</comment>
<dbReference type="EMBL" id="JAEACU010000003">
    <property type="protein sequence ID" value="KAH7537311.1"/>
    <property type="molecule type" value="Genomic_DNA"/>
</dbReference>
<name>A0A978VP36_ZIZJJ</name>
<organism evidence="9 10">
    <name type="scientific">Ziziphus jujuba var. spinosa</name>
    <dbReference type="NCBI Taxonomy" id="714518"/>
    <lineage>
        <taxon>Eukaryota</taxon>
        <taxon>Viridiplantae</taxon>
        <taxon>Streptophyta</taxon>
        <taxon>Embryophyta</taxon>
        <taxon>Tracheophyta</taxon>
        <taxon>Spermatophyta</taxon>
        <taxon>Magnoliopsida</taxon>
        <taxon>eudicotyledons</taxon>
        <taxon>Gunneridae</taxon>
        <taxon>Pentapetalae</taxon>
        <taxon>rosids</taxon>
        <taxon>fabids</taxon>
        <taxon>Rosales</taxon>
        <taxon>Rhamnaceae</taxon>
        <taxon>Paliureae</taxon>
        <taxon>Ziziphus</taxon>
    </lineage>
</organism>
<dbReference type="SUPFAM" id="SSF53901">
    <property type="entry name" value="Thiolase-like"/>
    <property type="match status" value="1"/>
</dbReference>
<dbReference type="GO" id="GO:0009922">
    <property type="term" value="F:fatty acid elongase activity"/>
    <property type="evidence" value="ECO:0007669"/>
    <property type="project" value="UniProtKB-EC"/>
</dbReference>
<accession>A0A978VP36</accession>
<feature type="domain" description="FAE" evidence="7">
    <location>
        <begin position="1"/>
        <end position="103"/>
    </location>
</feature>
<evidence type="ECO:0000256" key="4">
    <source>
        <dbReference type="ARBA" id="ARBA00022679"/>
    </source>
</evidence>
<dbReference type="InterPro" id="IPR013601">
    <property type="entry name" value="FAE1_typ3_polyketide_synth"/>
</dbReference>
<evidence type="ECO:0000256" key="6">
    <source>
        <dbReference type="ARBA" id="ARBA00047375"/>
    </source>
</evidence>
<evidence type="ECO:0000256" key="5">
    <source>
        <dbReference type="ARBA" id="ARBA00023315"/>
    </source>
</evidence>
<evidence type="ECO:0000259" key="7">
    <source>
        <dbReference type="Pfam" id="PF08392"/>
    </source>
</evidence>
<dbReference type="Gene3D" id="3.40.47.10">
    <property type="match status" value="1"/>
</dbReference>
<gene>
    <name evidence="9" type="ORF">FEM48_Zijuj03G0079200</name>
</gene>